<comment type="cofactor">
    <cofactor evidence="7">
        <name>Zn(2+)</name>
        <dbReference type="ChEBI" id="CHEBI:29105"/>
    </cofactor>
    <text evidence="7">Binds 1 zinc ion per subunit.</text>
</comment>
<dbReference type="AlphaFoldDB" id="A0A2I1KT73"/>
<evidence type="ECO:0000256" key="5">
    <source>
        <dbReference type="ARBA" id="ARBA00024993"/>
    </source>
</evidence>
<evidence type="ECO:0000256" key="1">
    <source>
        <dbReference type="ARBA" id="ARBA00006217"/>
    </source>
</evidence>
<gene>
    <name evidence="8" type="ORF">CYJ26_05265</name>
</gene>
<dbReference type="PANTHER" id="PTHR43175:SF3">
    <property type="entry name" value="CARBON DISULFIDE HYDROLASE"/>
    <property type="match status" value="1"/>
</dbReference>
<evidence type="ECO:0000256" key="3">
    <source>
        <dbReference type="ARBA" id="ARBA00022723"/>
    </source>
</evidence>
<dbReference type="RefSeq" id="WP_006548521.1">
    <property type="nucleotide sequence ID" value="NZ_CP136961.1"/>
</dbReference>
<comment type="caution">
    <text evidence="8">The sequence shown here is derived from an EMBL/GenBank/DDBJ whole genome shotgun (WGS) entry which is preliminary data.</text>
</comment>
<feature type="binding site" evidence="7">
    <location>
        <position position="18"/>
    </location>
    <ligand>
        <name>Zn(2+)</name>
        <dbReference type="ChEBI" id="CHEBI:29105"/>
    </ligand>
</feature>
<comment type="function">
    <text evidence="5">Catalyzes the reversible hydration of carbon dioxide to form bicarbonate.</text>
</comment>
<protein>
    <recommendedName>
        <fullName evidence="2">carbonic anhydrase</fullName>
        <ecNumber evidence="2">4.2.1.1</ecNumber>
    </recommendedName>
</protein>
<dbReference type="EC" id="4.2.1.1" evidence="2"/>
<evidence type="ECO:0000256" key="6">
    <source>
        <dbReference type="ARBA" id="ARBA00048348"/>
    </source>
</evidence>
<dbReference type="CDD" id="cd03379">
    <property type="entry name" value="beta_CA_cladeD"/>
    <property type="match status" value="1"/>
</dbReference>
<dbReference type="Proteomes" id="UP000234778">
    <property type="component" value="Unassembled WGS sequence"/>
</dbReference>
<keyword evidence="4 7" id="KW-0862">Zinc</keyword>
<dbReference type="SMART" id="SM00947">
    <property type="entry name" value="Pro_CA"/>
    <property type="match status" value="1"/>
</dbReference>
<reference evidence="8 9" key="1">
    <citation type="submission" date="2017-12" db="EMBL/GenBank/DDBJ databases">
        <title>Phylogenetic diversity of female urinary microbiome.</title>
        <authorList>
            <person name="Thomas-White K."/>
            <person name="Wolfe A.J."/>
        </authorList>
    </citation>
    <scope>NUCLEOTIDE SEQUENCE [LARGE SCALE GENOMIC DNA]</scope>
    <source>
        <strain evidence="8 9">UMB0319</strain>
    </source>
</reference>
<dbReference type="Pfam" id="PF00484">
    <property type="entry name" value="Pro_CA"/>
    <property type="match status" value="1"/>
</dbReference>
<accession>A0A2I1KT73</accession>
<proteinExistence type="inferred from homology"/>
<dbReference type="GeneID" id="81708342"/>
<dbReference type="SUPFAM" id="SSF53056">
    <property type="entry name" value="beta-carbonic anhydrase, cab"/>
    <property type="match status" value="1"/>
</dbReference>
<comment type="catalytic activity">
    <reaction evidence="6">
        <text>hydrogencarbonate + H(+) = CO2 + H2O</text>
        <dbReference type="Rhea" id="RHEA:10748"/>
        <dbReference type="ChEBI" id="CHEBI:15377"/>
        <dbReference type="ChEBI" id="CHEBI:15378"/>
        <dbReference type="ChEBI" id="CHEBI:16526"/>
        <dbReference type="ChEBI" id="CHEBI:17544"/>
        <dbReference type="EC" id="4.2.1.1"/>
    </reaction>
</comment>
<organism evidence="8 9">
    <name type="scientific">Actinomyces urogenitalis</name>
    <dbReference type="NCBI Taxonomy" id="103621"/>
    <lineage>
        <taxon>Bacteria</taxon>
        <taxon>Bacillati</taxon>
        <taxon>Actinomycetota</taxon>
        <taxon>Actinomycetes</taxon>
        <taxon>Actinomycetales</taxon>
        <taxon>Actinomycetaceae</taxon>
        <taxon>Actinomyces</taxon>
    </lineage>
</organism>
<feature type="binding site" evidence="7">
    <location>
        <position position="16"/>
    </location>
    <ligand>
        <name>Zn(2+)</name>
        <dbReference type="ChEBI" id="CHEBI:29105"/>
    </ligand>
</feature>
<dbReference type="Gene3D" id="3.40.1050.10">
    <property type="entry name" value="Carbonic anhydrase"/>
    <property type="match status" value="1"/>
</dbReference>
<name>A0A2I1KT73_9ACTO</name>
<dbReference type="PANTHER" id="PTHR43175">
    <property type="entry name" value="CARBONIC ANHYDRASE"/>
    <property type="match status" value="1"/>
</dbReference>
<feature type="binding site" evidence="7">
    <location>
        <position position="69"/>
    </location>
    <ligand>
        <name>Zn(2+)</name>
        <dbReference type="ChEBI" id="CHEBI:29105"/>
    </ligand>
</feature>
<dbReference type="EMBL" id="PKHA01000004">
    <property type="protein sequence ID" value="PKY98808.1"/>
    <property type="molecule type" value="Genomic_DNA"/>
</dbReference>
<dbReference type="GO" id="GO:0004089">
    <property type="term" value="F:carbonate dehydratase activity"/>
    <property type="evidence" value="ECO:0007669"/>
    <property type="project" value="UniProtKB-EC"/>
</dbReference>
<keyword evidence="3 7" id="KW-0479">Metal-binding</keyword>
<sequence>MAASRSPKPRLAVVACMDFRLDPLAVLGLDDGEAYVIRNAGGVLTDDVRRSLAITQHALGVEEIALVHHTDCGMEGLTDQDFADRLAQRTGIRPTWRPGGFRSAEADLREMMAALASDPHVPAGQRARGFVYDVATGALTEVSH</sequence>
<dbReference type="GO" id="GO:0008270">
    <property type="term" value="F:zinc ion binding"/>
    <property type="evidence" value="ECO:0007669"/>
    <property type="project" value="InterPro"/>
</dbReference>
<evidence type="ECO:0000256" key="7">
    <source>
        <dbReference type="PIRSR" id="PIRSR601765-1"/>
    </source>
</evidence>
<evidence type="ECO:0000256" key="4">
    <source>
        <dbReference type="ARBA" id="ARBA00022833"/>
    </source>
</evidence>
<evidence type="ECO:0000313" key="8">
    <source>
        <dbReference type="EMBL" id="PKY98808.1"/>
    </source>
</evidence>
<evidence type="ECO:0000313" key="9">
    <source>
        <dbReference type="Proteomes" id="UP000234778"/>
    </source>
</evidence>
<dbReference type="InterPro" id="IPR001765">
    <property type="entry name" value="Carbonic_anhydrase"/>
</dbReference>
<evidence type="ECO:0000256" key="2">
    <source>
        <dbReference type="ARBA" id="ARBA00012925"/>
    </source>
</evidence>
<feature type="binding site" evidence="7">
    <location>
        <position position="72"/>
    </location>
    <ligand>
        <name>Zn(2+)</name>
        <dbReference type="ChEBI" id="CHEBI:29105"/>
    </ligand>
</feature>
<comment type="similarity">
    <text evidence="1">Belongs to the beta-class carbonic anhydrase family.</text>
</comment>
<dbReference type="InterPro" id="IPR036874">
    <property type="entry name" value="Carbonic_anhydrase_sf"/>
</dbReference>